<dbReference type="EMBL" id="JAGSPN010000007">
    <property type="protein sequence ID" value="MBR7782653.1"/>
    <property type="molecule type" value="Genomic_DNA"/>
</dbReference>
<dbReference type="Proteomes" id="UP000680067">
    <property type="component" value="Unassembled WGS sequence"/>
</dbReference>
<dbReference type="AlphaFoldDB" id="A0A941DKS9"/>
<accession>A0A941DKS9</accession>
<reference evidence="1" key="1">
    <citation type="submission" date="2021-04" db="EMBL/GenBank/DDBJ databases">
        <title>novel species isolated from subtropical streams in China.</title>
        <authorList>
            <person name="Lu H."/>
        </authorList>
    </citation>
    <scope>NUCLEOTIDE SEQUENCE</scope>
    <source>
        <strain evidence="1">LFS511W</strain>
    </source>
</reference>
<evidence type="ECO:0000313" key="2">
    <source>
        <dbReference type="Proteomes" id="UP000680067"/>
    </source>
</evidence>
<gene>
    <name evidence="1" type="ORF">KDM89_10900</name>
</gene>
<keyword evidence="2" id="KW-1185">Reference proteome</keyword>
<organism evidence="1 2">
    <name type="scientific">Undibacterium luofuense</name>
    <dbReference type="NCBI Taxonomy" id="2828733"/>
    <lineage>
        <taxon>Bacteria</taxon>
        <taxon>Pseudomonadati</taxon>
        <taxon>Pseudomonadota</taxon>
        <taxon>Betaproteobacteria</taxon>
        <taxon>Burkholderiales</taxon>
        <taxon>Oxalobacteraceae</taxon>
        <taxon>Undibacterium</taxon>
    </lineage>
</organism>
<sequence>MNKRIAGVVVLLVVGGFAGWRWYQAAPDIAVVAPNPALTAAHSRQSVAPVLTVPRSASTPVQAKGKTLEIAKAYYASKDLRAFAEMAKKRPQEGGATYAFNAINICIDIQKIPDIKASDYTDAVLFGKKQSALNDLRYRCQGFLSKELTQQGLSELSKSMSDAKDLLAQKRDGYFQTMGGLAQEKAPSAEQRQKLLIDLADLQDPDTIARFGIGASVYFNEKNELSFWVSGETYATRERRALIEDAWSWASCYLGVDCGANSLILLTRCASDSKCFDSIDLYYRDKYATQPGIFEQLIILRDVIVNAFRTRDFSKLVRP</sequence>
<evidence type="ECO:0000313" key="1">
    <source>
        <dbReference type="EMBL" id="MBR7782653.1"/>
    </source>
</evidence>
<proteinExistence type="predicted"/>
<name>A0A941DKS9_9BURK</name>
<protein>
    <submittedName>
        <fullName evidence="1">Uncharacterized protein</fullName>
    </submittedName>
</protein>
<comment type="caution">
    <text evidence="1">The sequence shown here is derived from an EMBL/GenBank/DDBJ whole genome shotgun (WGS) entry which is preliminary data.</text>
</comment>
<dbReference type="RefSeq" id="WP_212687964.1">
    <property type="nucleotide sequence ID" value="NZ_JAGSPN010000007.1"/>
</dbReference>